<evidence type="ECO:0000313" key="1">
    <source>
        <dbReference type="EMBL" id="GBN82123.1"/>
    </source>
</evidence>
<dbReference type="InterPro" id="IPR010255">
    <property type="entry name" value="Haem_peroxidase_sf"/>
</dbReference>
<accession>A0A4Y2S2H2</accession>
<dbReference type="Proteomes" id="UP000499080">
    <property type="component" value="Unassembled WGS sequence"/>
</dbReference>
<reference evidence="1 2" key="1">
    <citation type="journal article" date="2019" name="Sci. Rep.">
        <title>Orb-weaving spider Araneus ventricosus genome elucidates the spidroin gene catalogue.</title>
        <authorList>
            <person name="Kono N."/>
            <person name="Nakamura H."/>
            <person name="Ohtoshi R."/>
            <person name="Moran D.A.P."/>
            <person name="Shinohara A."/>
            <person name="Yoshida Y."/>
            <person name="Fujiwara M."/>
            <person name="Mori M."/>
            <person name="Tomita M."/>
            <person name="Arakawa K."/>
        </authorList>
    </citation>
    <scope>NUCLEOTIDE SEQUENCE [LARGE SCALE GENOMIC DNA]</scope>
</reference>
<dbReference type="GO" id="GO:0004601">
    <property type="term" value="F:peroxidase activity"/>
    <property type="evidence" value="ECO:0007669"/>
    <property type="project" value="InterPro"/>
</dbReference>
<gene>
    <name evidence="1" type="ORF">AVEN_241541_1</name>
</gene>
<dbReference type="SUPFAM" id="SSF48113">
    <property type="entry name" value="Heme-dependent peroxidases"/>
    <property type="match status" value="1"/>
</dbReference>
<dbReference type="GO" id="GO:0006979">
    <property type="term" value="P:response to oxidative stress"/>
    <property type="evidence" value="ECO:0007669"/>
    <property type="project" value="InterPro"/>
</dbReference>
<protein>
    <submittedName>
        <fullName evidence="1">Uncharacterized protein</fullName>
    </submittedName>
</protein>
<dbReference type="AlphaFoldDB" id="A0A4Y2S2H2"/>
<keyword evidence="2" id="KW-1185">Reference proteome</keyword>
<dbReference type="Gene3D" id="1.10.640.10">
    <property type="entry name" value="Haem peroxidase domain superfamily, animal type"/>
    <property type="match status" value="1"/>
</dbReference>
<dbReference type="GO" id="GO:0020037">
    <property type="term" value="F:heme binding"/>
    <property type="evidence" value="ECO:0007669"/>
    <property type="project" value="InterPro"/>
</dbReference>
<organism evidence="1 2">
    <name type="scientific">Araneus ventricosus</name>
    <name type="common">Orbweaver spider</name>
    <name type="synonym">Epeira ventricosa</name>
    <dbReference type="NCBI Taxonomy" id="182803"/>
    <lineage>
        <taxon>Eukaryota</taxon>
        <taxon>Metazoa</taxon>
        <taxon>Ecdysozoa</taxon>
        <taxon>Arthropoda</taxon>
        <taxon>Chelicerata</taxon>
        <taxon>Arachnida</taxon>
        <taxon>Araneae</taxon>
        <taxon>Araneomorphae</taxon>
        <taxon>Entelegynae</taxon>
        <taxon>Araneoidea</taxon>
        <taxon>Araneidae</taxon>
        <taxon>Araneus</taxon>
    </lineage>
</organism>
<name>A0A4Y2S2H2_ARAVE</name>
<dbReference type="InterPro" id="IPR037120">
    <property type="entry name" value="Haem_peroxidase_sf_animal"/>
</dbReference>
<sequence>MHSKLSLRAEKRTHPLMYGTAQRDNKKHRYYERAHALTSPFKDFWNPPNHPGQRTGPDMMERTIAIQKYQVMGQFPLILLFQQRSAIKQCSIARILCDNTKIAHITRKPFLRPSYNNPDISCKEIPKIDLTPWKECVSEADIPTGCLL</sequence>
<comment type="caution">
    <text evidence="1">The sequence shown here is derived from an EMBL/GenBank/DDBJ whole genome shotgun (WGS) entry which is preliminary data.</text>
</comment>
<evidence type="ECO:0000313" key="2">
    <source>
        <dbReference type="Proteomes" id="UP000499080"/>
    </source>
</evidence>
<proteinExistence type="predicted"/>
<dbReference type="EMBL" id="BGPR01019496">
    <property type="protein sequence ID" value="GBN82123.1"/>
    <property type="molecule type" value="Genomic_DNA"/>
</dbReference>